<dbReference type="EMBL" id="MT143987">
    <property type="protein sequence ID" value="QJA45232.1"/>
    <property type="molecule type" value="Genomic_DNA"/>
</dbReference>
<name>A0A6H1ZCP1_9ZZZZ</name>
<evidence type="ECO:0000313" key="4">
    <source>
        <dbReference type="EMBL" id="QJI04876.1"/>
    </source>
</evidence>
<organism evidence="2">
    <name type="scientific">viral metagenome</name>
    <dbReference type="NCBI Taxonomy" id="1070528"/>
    <lineage>
        <taxon>unclassified sequences</taxon>
        <taxon>metagenomes</taxon>
        <taxon>organismal metagenomes</taxon>
    </lineage>
</organism>
<gene>
    <name evidence="4" type="ORF">MM415A00124_0051</name>
    <name evidence="3" type="ORF">MM415B00156_0051</name>
    <name evidence="2" type="ORF">TM448A00198_0047</name>
</gene>
<evidence type="ECO:0000313" key="3">
    <source>
        <dbReference type="EMBL" id="QJA67811.1"/>
    </source>
</evidence>
<protein>
    <recommendedName>
        <fullName evidence="1">Putative DnaT-like domain-containing protein</fullName>
    </recommendedName>
</protein>
<sequence length="166" mass="17133">MAGYGDDTGFAAYIAALGYTLPSGAPASAVLRQRGSDYLDALYNAPVDPKAPRFSGYPTDPLVQERAYPRTGATAYGSAVASDVIPTAIINASYAAAWHEASNPGSLAVAATASRAVKRKKIDVIETEFFAGSGNVAADATVRISAVEGLVAPFLTRAEVGSIYIV</sequence>
<dbReference type="InterPro" id="IPR046787">
    <property type="entry name" value="DnaT_2"/>
</dbReference>
<evidence type="ECO:0000259" key="1">
    <source>
        <dbReference type="Pfam" id="PF20557"/>
    </source>
</evidence>
<reference evidence="2" key="1">
    <citation type="submission" date="2020-03" db="EMBL/GenBank/DDBJ databases">
        <title>The deep terrestrial virosphere.</title>
        <authorList>
            <person name="Holmfeldt K."/>
            <person name="Nilsson E."/>
            <person name="Simone D."/>
            <person name="Lopez-Fernandez M."/>
            <person name="Wu X."/>
            <person name="de Brujin I."/>
            <person name="Lundin D."/>
            <person name="Andersson A."/>
            <person name="Bertilsson S."/>
            <person name="Dopson M."/>
        </authorList>
    </citation>
    <scope>NUCLEOTIDE SEQUENCE</scope>
    <source>
        <strain evidence="4">MM415A00124</strain>
        <strain evidence="3">MM415B00156</strain>
        <strain evidence="2">TM448A00198</strain>
    </source>
</reference>
<feature type="domain" description="Putative DnaT-like" evidence="1">
    <location>
        <begin position="10"/>
        <end position="157"/>
    </location>
</feature>
<evidence type="ECO:0000313" key="2">
    <source>
        <dbReference type="EMBL" id="QJA45232.1"/>
    </source>
</evidence>
<dbReference type="AlphaFoldDB" id="A0A6H1ZCP1"/>
<dbReference type="Pfam" id="PF20557">
    <property type="entry name" value="DnaT_2"/>
    <property type="match status" value="1"/>
</dbReference>
<proteinExistence type="predicted"/>
<accession>A0A6H1ZCP1</accession>
<dbReference type="EMBL" id="MT141576">
    <property type="protein sequence ID" value="QJA67811.1"/>
    <property type="molecule type" value="Genomic_DNA"/>
</dbReference>
<dbReference type="EMBL" id="MT145191">
    <property type="protein sequence ID" value="QJI04876.1"/>
    <property type="molecule type" value="Genomic_DNA"/>
</dbReference>